<dbReference type="EMBL" id="JBIRUI010000010">
    <property type="protein sequence ID" value="MFI1716340.1"/>
    <property type="molecule type" value="Genomic_DNA"/>
</dbReference>
<gene>
    <name evidence="2" type="ORF">ACH407_22560</name>
</gene>
<evidence type="ECO:0000313" key="3">
    <source>
        <dbReference type="Proteomes" id="UP001611339"/>
    </source>
</evidence>
<evidence type="ECO:0000313" key="2">
    <source>
        <dbReference type="EMBL" id="MFI1716340.1"/>
    </source>
</evidence>
<name>A0ABW7UDE7_9ACTN</name>
<evidence type="ECO:0000256" key="1">
    <source>
        <dbReference type="SAM" id="MobiDB-lite"/>
    </source>
</evidence>
<dbReference type="Proteomes" id="UP001611339">
    <property type="component" value="Unassembled WGS sequence"/>
</dbReference>
<reference evidence="2 3" key="1">
    <citation type="submission" date="2024-10" db="EMBL/GenBank/DDBJ databases">
        <title>The Natural Products Discovery Center: Release of the First 8490 Sequenced Strains for Exploring Actinobacteria Biosynthetic Diversity.</title>
        <authorList>
            <person name="Kalkreuter E."/>
            <person name="Kautsar S.A."/>
            <person name="Yang D."/>
            <person name="Bader C.D."/>
            <person name="Teijaro C.N."/>
            <person name="Fluegel L."/>
            <person name="Davis C.M."/>
            <person name="Simpson J.R."/>
            <person name="Lauterbach L."/>
            <person name="Steele A.D."/>
            <person name="Gui C."/>
            <person name="Meng S."/>
            <person name="Li G."/>
            <person name="Viehrig K."/>
            <person name="Ye F."/>
            <person name="Su P."/>
            <person name="Kiefer A.F."/>
            <person name="Nichols A."/>
            <person name="Cepeda A.J."/>
            <person name="Yan W."/>
            <person name="Fan B."/>
            <person name="Jiang Y."/>
            <person name="Adhikari A."/>
            <person name="Zheng C.-J."/>
            <person name="Schuster L."/>
            <person name="Cowan T.M."/>
            <person name="Smanski M.J."/>
            <person name="Chevrette M.G."/>
            <person name="De Carvalho L.P.S."/>
            <person name="Shen B."/>
        </authorList>
    </citation>
    <scope>NUCLEOTIDE SEQUENCE [LARGE SCALE GENOMIC DNA]</scope>
    <source>
        <strain evidence="2 3">NPDC020602</strain>
    </source>
</reference>
<organism evidence="2 3">
    <name type="scientific">Streptomyces litmocidini</name>
    <dbReference type="NCBI Taxonomy" id="67318"/>
    <lineage>
        <taxon>Bacteria</taxon>
        <taxon>Bacillati</taxon>
        <taxon>Actinomycetota</taxon>
        <taxon>Actinomycetes</taxon>
        <taxon>Kitasatosporales</taxon>
        <taxon>Streptomycetaceae</taxon>
        <taxon>Streptomyces</taxon>
    </lineage>
</organism>
<dbReference type="RefSeq" id="WP_359589968.1">
    <property type="nucleotide sequence ID" value="NZ_JBEYXG010000019.1"/>
</dbReference>
<sequence>MGGSLTALLIAVVGVAGTLGAALLTQNRADRTKRMELQAAAEQRREERAHAEEQLRAERERQKQSESLERRRTCYITLNTASRQYVTAMTNHVHAIRRGEDVVVSLENLEAARAAYRDSYAEAQMIVPNAVARASGAAKHRLNEAYGKLRKYAAAPSTYAAELAAMEPELHEEVWPAVTAMRVAMRLDLGIDDD</sequence>
<protein>
    <recommendedName>
        <fullName evidence="4">Secreted protein</fullName>
    </recommendedName>
</protein>
<comment type="caution">
    <text evidence="2">The sequence shown here is derived from an EMBL/GenBank/DDBJ whole genome shotgun (WGS) entry which is preliminary data.</text>
</comment>
<keyword evidence="3" id="KW-1185">Reference proteome</keyword>
<feature type="region of interest" description="Disordered" evidence="1">
    <location>
        <begin position="37"/>
        <end position="69"/>
    </location>
</feature>
<accession>A0ABW7UDE7</accession>
<proteinExistence type="predicted"/>
<evidence type="ECO:0008006" key="4">
    <source>
        <dbReference type="Google" id="ProtNLM"/>
    </source>
</evidence>